<dbReference type="Pfam" id="PF00294">
    <property type="entry name" value="PfkB"/>
    <property type="match status" value="1"/>
</dbReference>
<gene>
    <name evidence="4" type="ORF">AAME72_11645</name>
</gene>
<dbReference type="PANTHER" id="PTHR10584:SF166">
    <property type="entry name" value="RIBOKINASE"/>
    <property type="match status" value="1"/>
</dbReference>
<dbReference type="PRINTS" id="PR00990">
    <property type="entry name" value="RIBOKINASE"/>
</dbReference>
<evidence type="ECO:0000256" key="2">
    <source>
        <dbReference type="ARBA" id="ARBA00022777"/>
    </source>
</evidence>
<keyword evidence="1" id="KW-0808">Transferase</keyword>
<dbReference type="Gene3D" id="3.40.1190.20">
    <property type="match status" value="1"/>
</dbReference>
<dbReference type="InterPro" id="IPR029056">
    <property type="entry name" value="Ribokinase-like"/>
</dbReference>
<proteinExistence type="predicted"/>
<dbReference type="SUPFAM" id="SSF53613">
    <property type="entry name" value="Ribokinase-like"/>
    <property type="match status" value="1"/>
</dbReference>
<dbReference type="RefSeq" id="WP_348786723.1">
    <property type="nucleotide sequence ID" value="NZ_CP157390.1"/>
</dbReference>
<feature type="domain" description="Carbohydrate kinase PfkB" evidence="3">
    <location>
        <begin position="36"/>
        <end position="292"/>
    </location>
</feature>
<dbReference type="GO" id="GO:0006796">
    <property type="term" value="P:phosphate-containing compound metabolic process"/>
    <property type="evidence" value="ECO:0007669"/>
    <property type="project" value="UniProtKB-ARBA"/>
</dbReference>
<keyword evidence="2 4" id="KW-0418">Kinase</keyword>
<protein>
    <submittedName>
        <fullName evidence="4">Carbohydrate kinase family protein</fullName>
    </submittedName>
</protein>
<accession>A0AAU7G780</accession>
<dbReference type="InterPro" id="IPR002139">
    <property type="entry name" value="Ribo/fructo_kinase"/>
</dbReference>
<name>A0AAU7G780_9MICO</name>
<evidence type="ECO:0000256" key="1">
    <source>
        <dbReference type="ARBA" id="ARBA00022679"/>
    </source>
</evidence>
<dbReference type="AlphaFoldDB" id="A0AAU7G780"/>
<reference evidence="4" key="1">
    <citation type="submission" date="2024-05" db="EMBL/GenBank/DDBJ databases">
        <title>The Natural Products Discovery Center: Release of the First 8490 Sequenced Strains for Exploring Actinobacteria Biosynthetic Diversity.</title>
        <authorList>
            <person name="Kalkreuter E."/>
            <person name="Kautsar S.A."/>
            <person name="Yang D."/>
            <person name="Bader C.D."/>
            <person name="Teijaro C.N."/>
            <person name="Fluegel L."/>
            <person name="Davis C.M."/>
            <person name="Simpson J.R."/>
            <person name="Lauterbach L."/>
            <person name="Steele A.D."/>
            <person name="Gui C."/>
            <person name="Meng S."/>
            <person name="Li G."/>
            <person name="Viehrig K."/>
            <person name="Ye F."/>
            <person name="Su P."/>
            <person name="Kiefer A.F."/>
            <person name="Nichols A."/>
            <person name="Cepeda A.J."/>
            <person name="Yan W."/>
            <person name="Fan B."/>
            <person name="Jiang Y."/>
            <person name="Adhikari A."/>
            <person name="Zheng C.-J."/>
            <person name="Schuster L."/>
            <person name="Cowan T.M."/>
            <person name="Smanski M.J."/>
            <person name="Chevrette M.G."/>
            <person name="de Carvalho L.P.S."/>
            <person name="Shen B."/>
        </authorList>
    </citation>
    <scope>NUCLEOTIDE SEQUENCE</scope>
    <source>
        <strain evidence="4">NPDC080035</strain>
    </source>
</reference>
<evidence type="ECO:0000313" key="4">
    <source>
        <dbReference type="EMBL" id="XBM46742.1"/>
    </source>
</evidence>
<sequence>MIVRPLHEGAELLFAGDIFCDVVFAGVDVPEVGAEVYADAFTITAGGVANRAVAAARAGASTLLLSRLGDDPLGEHLHRMLDAEPGLGTQLLERVPGHQSPVTVSLTTPEDRSFITYQEDLGHQEVPETLGPIGATNVGIARELPEWVARLRAAGTTIVGGVGWDHTGEWSADVLDRLAEVDVFVPNHVEAMRYTRTDDPILAAKALAERVPLAVVTRGPRGVVAVDSARGEIVEVDAVPVPVVDPTGAGDVFVATFMASAGRDWDLRTRLRFASLSATISVTGLGGAASAPRPRDLTDFVERHKPSGDWSFLDRTPEPAH</sequence>
<dbReference type="GO" id="GO:0016301">
    <property type="term" value="F:kinase activity"/>
    <property type="evidence" value="ECO:0007669"/>
    <property type="project" value="UniProtKB-KW"/>
</dbReference>
<organism evidence="4">
    <name type="scientific">Leifsonia sp. NPDC080035</name>
    <dbReference type="NCBI Taxonomy" id="3143936"/>
    <lineage>
        <taxon>Bacteria</taxon>
        <taxon>Bacillati</taxon>
        <taxon>Actinomycetota</taxon>
        <taxon>Actinomycetes</taxon>
        <taxon>Micrococcales</taxon>
        <taxon>Microbacteriaceae</taxon>
        <taxon>Leifsonia</taxon>
    </lineage>
</organism>
<dbReference type="EMBL" id="CP157390">
    <property type="protein sequence ID" value="XBM46742.1"/>
    <property type="molecule type" value="Genomic_DNA"/>
</dbReference>
<dbReference type="InterPro" id="IPR011611">
    <property type="entry name" value="PfkB_dom"/>
</dbReference>
<evidence type="ECO:0000259" key="3">
    <source>
        <dbReference type="Pfam" id="PF00294"/>
    </source>
</evidence>
<dbReference type="PANTHER" id="PTHR10584">
    <property type="entry name" value="SUGAR KINASE"/>
    <property type="match status" value="1"/>
</dbReference>